<reference evidence="3 5" key="1">
    <citation type="journal article" date="2003" name="J. Gen. Virol.">
        <title>The human cytomegalovirus genome revisited: comparison with the chimpanzee cytomegalovirus genome.</title>
        <authorList>
            <person name="Davison A.J."/>
            <person name="Dolan A."/>
            <person name="Akter P."/>
            <person name="Addison C."/>
            <person name="Dargan D.J."/>
            <person name="Alcendor D.J."/>
            <person name="McGeoch D.J."/>
            <person name="Hayward G.S."/>
        </authorList>
    </citation>
    <scope>NUCLEOTIDE SEQUENCE [LARGE SCALE GENOMIC DNA]</scope>
    <source>
        <strain evidence="3">Heberling</strain>
    </source>
</reference>
<evidence type="ECO:0000256" key="2">
    <source>
        <dbReference type="SAM" id="Phobius"/>
    </source>
</evidence>
<dbReference type="Proteomes" id="UP000099188">
    <property type="component" value="Segment"/>
</dbReference>
<keyword evidence="2" id="KW-1133">Transmembrane helix</keyword>
<dbReference type="RefSeq" id="NP_612685.1">
    <property type="nucleotide sequence ID" value="NC_003521.1"/>
</dbReference>
<reference evidence="4" key="2">
    <citation type="submission" date="2021-05" db="EMBL/GenBank/DDBJ databases">
        <title>Cloning and multi-omic analysis of chimpanzee cytomegalovirus: a resource for comparative functional genomics.</title>
        <authorList>
            <person name="Phan Q.V."/>
        </authorList>
    </citation>
    <scope>NUCLEOTIDE SEQUENCE</scope>
    <source>
        <strain evidence="4">Heberling</strain>
    </source>
</reference>
<keyword evidence="2" id="KW-0472">Membrane</keyword>
<proteinExistence type="predicted"/>
<keyword evidence="2" id="KW-0812">Transmembrane</keyword>
<evidence type="ECO:0000313" key="5">
    <source>
        <dbReference type="Proteomes" id="UP000099188"/>
    </source>
</evidence>
<gene>
    <name evidence="3" type="primary">UL42</name>
    <name evidence="3" type="ORF">CCMVgp043</name>
</gene>
<evidence type="ECO:0000313" key="4">
    <source>
        <dbReference type="EMBL" id="QXV67796.1"/>
    </source>
</evidence>
<dbReference type="EMBL" id="AF480884">
    <property type="protein sequence ID" value="AAM00691.1"/>
    <property type="molecule type" value="Genomic_DNA"/>
</dbReference>
<keyword evidence="5" id="KW-1185">Reference proteome</keyword>
<dbReference type="OrthoDB" id="29204at10239"/>
<accession>Q8QS47</accession>
<feature type="region of interest" description="Disordered" evidence="1">
    <location>
        <begin position="1"/>
        <end position="41"/>
    </location>
</feature>
<evidence type="ECO:0000256" key="1">
    <source>
        <dbReference type="SAM" id="MobiDB-lite"/>
    </source>
</evidence>
<dbReference type="InterPro" id="IPR035110">
    <property type="entry name" value="UL42"/>
</dbReference>
<feature type="transmembrane region" description="Helical" evidence="2">
    <location>
        <begin position="110"/>
        <end position="133"/>
    </location>
</feature>
<name>Q8QS47_9BETA</name>
<sequence length="146" mass="15909">MDPTPILRDEEGRDGGQDDAPPSYEQAVGLGPPPRYEEAGGPHVAITMNAAPDHNNNRLPLPNCSPPPYRPPYCLMSSPPRRHTFDMDMMDIPATMHPPTTAYLDQSWKWSAALMVVAVLGIIFLAVVFTVVLNRRNGNTVTGTSG</sequence>
<evidence type="ECO:0000313" key="3">
    <source>
        <dbReference type="EMBL" id="AAM00691.1"/>
    </source>
</evidence>
<dbReference type="Pfam" id="PF17638">
    <property type="entry name" value="UL42"/>
    <property type="match status" value="1"/>
</dbReference>
<protein>
    <submittedName>
        <fullName evidence="3">Protein UL42</fullName>
    </submittedName>
</protein>
<dbReference type="GeneID" id="935576"/>
<dbReference type="EMBL" id="MZ151943">
    <property type="protein sequence ID" value="QXV67796.1"/>
    <property type="molecule type" value="Genomic_DNA"/>
</dbReference>
<organism evidence="3 5">
    <name type="scientific">Panine betaherpesvirus 2</name>
    <name type="common">Chimpanzee cytomegalovirus</name>
    <dbReference type="NCBI Taxonomy" id="188763"/>
    <lineage>
        <taxon>Viruses</taxon>
        <taxon>Duplodnaviria</taxon>
        <taxon>Heunggongvirae</taxon>
        <taxon>Peploviricota</taxon>
        <taxon>Herviviricetes</taxon>
        <taxon>Herpesvirales</taxon>
        <taxon>Orthoherpesviridae</taxon>
        <taxon>Betaherpesvirinae</taxon>
        <taxon>Cytomegalovirus</taxon>
        <taxon>Cytomegalovirus paninebeta2</taxon>
    </lineage>
</organism>
<feature type="compositionally biased region" description="Basic and acidic residues" evidence="1">
    <location>
        <begin position="7"/>
        <end position="16"/>
    </location>
</feature>
<dbReference type="KEGG" id="vg:935576"/>